<feature type="compositionally biased region" description="Pro residues" evidence="4">
    <location>
        <begin position="1411"/>
        <end position="1421"/>
    </location>
</feature>
<feature type="compositionally biased region" description="Basic and acidic residues" evidence="4">
    <location>
        <begin position="2506"/>
        <end position="2515"/>
    </location>
</feature>
<feature type="compositionally biased region" description="Gly residues" evidence="4">
    <location>
        <begin position="1382"/>
        <end position="1392"/>
    </location>
</feature>
<feature type="compositionally biased region" description="Basic and acidic residues" evidence="4">
    <location>
        <begin position="2427"/>
        <end position="2438"/>
    </location>
</feature>
<keyword evidence="1" id="KW-0677">Repeat</keyword>
<feature type="compositionally biased region" description="Low complexity" evidence="4">
    <location>
        <begin position="1062"/>
        <end position="1079"/>
    </location>
</feature>
<feature type="region of interest" description="Disordered" evidence="4">
    <location>
        <begin position="1740"/>
        <end position="1772"/>
    </location>
</feature>
<feature type="region of interest" description="Disordered" evidence="4">
    <location>
        <begin position="1247"/>
        <end position="1276"/>
    </location>
</feature>
<feature type="region of interest" description="Disordered" evidence="4">
    <location>
        <begin position="2344"/>
        <end position="2385"/>
    </location>
</feature>
<organism evidence="5 6">
    <name type="scientific">Ectocarpus siliculosus</name>
    <name type="common">Brown alga</name>
    <name type="synonym">Conferva siliculosa</name>
    <dbReference type="NCBI Taxonomy" id="2880"/>
    <lineage>
        <taxon>Eukaryota</taxon>
        <taxon>Sar</taxon>
        <taxon>Stramenopiles</taxon>
        <taxon>Ochrophyta</taxon>
        <taxon>PX clade</taxon>
        <taxon>Phaeophyceae</taxon>
        <taxon>Ectocarpales</taxon>
        <taxon>Ectocarpaceae</taxon>
        <taxon>Ectocarpus</taxon>
    </lineage>
</organism>
<feature type="compositionally biased region" description="Low complexity" evidence="4">
    <location>
        <begin position="585"/>
        <end position="594"/>
    </location>
</feature>
<dbReference type="SUPFAM" id="SSF48403">
    <property type="entry name" value="Ankyrin repeat"/>
    <property type="match status" value="3"/>
</dbReference>
<feature type="compositionally biased region" description="Gly residues" evidence="4">
    <location>
        <begin position="680"/>
        <end position="703"/>
    </location>
</feature>
<evidence type="ECO:0000313" key="5">
    <source>
        <dbReference type="EMBL" id="CBJ28383.1"/>
    </source>
</evidence>
<feature type="compositionally biased region" description="Gly residues" evidence="4">
    <location>
        <begin position="1980"/>
        <end position="1991"/>
    </location>
</feature>
<dbReference type="InParanoid" id="D7FH05"/>
<feature type="region of interest" description="Disordered" evidence="4">
    <location>
        <begin position="663"/>
        <end position="703"/>
    </location>
</feature>
<feature type="region of interest" description="Disordered" evidence="4">
    <location>
        <begin position="1150"/>
        <end position="1182"/>
    </location>
</feature>
<dbReference type="Pfam" id="PF13637">
    <property type="entry name" value="Ank_4"/>
    <property type="match status" value="1"/>
</dbReference>
<feature type="compositionally biased region" description="Low complexity" evidence="4">
    <location>
        <begin position="1163"/>
        <end position="1177"/>
    </location>
</feature>
<dbReference type="eggNOG" id="KOG4177">
    <property type="taxonomic scope" value="Eukaryota"/>
</dbReference>
<protein>
    <submittedName>
        <fullName evidence="5">Uncharacterized protein</fullName>
    </submittedName>
</protein>
<name>D7FH05_ECTSI</name>
<sequence length="2543" mass="259367">MGPKKKAAKAAAAPAKAAAAPAGGAAGPGVGGTETSTAATFTPAEAKKLAKLLKASDRGKRLDAIGVVSENHRYIASGGCLLPLLESVVAKKKMEDVVLAASQVIVDYLVGRDPGGDPTVVTDSAMAALQEAKKKPAKYKLAEVLTNLVLNPDQQNSWNAVRSLRSIAAAVHSLPAGSSQHASLGAMLLKPGKPVERLCGYLVAQEAQQSTPVETPEAKKGAAAEGRDPVVPWPVVRLQVMDTIGVMCGVSDEAVQTVVSTGTVRCVLGVLRSITESEAPDMALLTSTLVILFAVAKAGGGGIAPEVGIAEGDIASGSSPGVAMAATAGVGASSGGEMPSELAALAEGGAWGAVYDALKGPCMARATELQQASATAGGAKKGAADAAAAVSADLTGCLDNMARCAEVLRVMAMTGAGLEEEGALEAGVAAMSSILGMEGLPREQAAVANLMTGMVKAMGSIACLSESNRIKVCSAGAAAKVLALMAPPDPSASGVGGSSSPPDTPHGRLTRKTAEKCLHHLVVSRVTWLADDRALCDTSAPPADTPESSQDIPPPSGNAAGAGAGEGGDNEKFGTAETASRPRRSGSFAAAAAPNDPPPALGPAYLSVDAVLAAATAGSIDVRCRAIRLLSRLMSSPRCASALGVSAVPALGRLIEWWLQPKNGPEAQRTPRPSEPAASEGGGGKSAAGAAAAGGGKKGAGGKAGAKEAAAAAAATAAAEAASKNEQAAKDEVAAAAAARAAAKELEESDSTRVLRDEALAYALTVMLKLAEAGREQRAAIGENATVELLAGVLKSLPCTPEEFYANGGEHLGSMTVCAAVAAGTARGTKSPTIPAAAAVDEPAVVTADNGGGNIGTHHAPSHAADDSLLAAPKPDTTLDLSLAHRRPSSGGNPRKLCCWRGAKSRDPEVPLFSPLDWGWDFEVGVSQVPVQPGLVLRAAALRVLLAVVDGYDPAVEATAAAEAAASAPAAGSKGGAGAAAAAAAETSAKAAALSGGSGARTVLKHVLPVCLDLLSVDVRHAGRDDDGVEGENRGGGSCSSRNHGESGTEADRKTASQPKEQQQQQQQQGQDADNAGGQSFNSSLSADFLSGRPVSPSEELVHKEIRVACLRLLGSLLRLGGTAREGFLSTSATHRDGGFTHIKELCGSPREEKEETAPPARKTTGAAAAEKNNAGGENAGGWVRPESFRSWNLSAGEGCEPASLRDSLPYVRMISMFMLPLRNPDAPITDIVAALVALKRLCRENEHETGGTQPEPLPQSAENDESVPPLPSSREGTAGVLVDTIAGVAVSMGALVPLMSIWGCALAAAGSAADLAPEETGMVNECQALIDYLIRRGHAREEFWSSLPSLGQIAETKAAAAEAAAPKKAPRKSKGSAVKAGKGGGGDGGKGSRSSVTGLEVEDEEKPDAAPKPPEPPAGRPDPNLGPNRASWSKLLDSRMDEQRTQTCGTTALLMATVTGLETAVGNLLLAGADPNVRGKDGRSPLMCALAQGMDEAAHGLVAAGADVDAVNHLGDNVLKCAFLCPSRQAMRDVMRKGPEAAGAEAVPMAPSSGWAGPLSSASSSRRGSTAPSIDGWSGRVGRRRSNSRSVSRSRSRSRSRSGSLTRDRRRSSLGRSVSFGEGAFGFDTAGGAASSGGSGGGRRRVSRMASLSALDSARAALHDLAPRESARPLKTPRGTTIVRGDARMVPYILGCGADPNVSSASGDFPLHWAVSGTELTVKIMNQRVKIVAGGTDGGDGVVRGEGHGKTTRADVGEDSSSNGSNANRPAAAAAGATVAGAAATEQGAAEHEQDVALLKVLVGAGSALDACNPDGMTALHAAVLAGRGTLAGTLLDAGASPNYSDSLGCLPLHYACLRAVAGYADLANRLLALGMGRPLDKGVHRDLRKGKTRREKLILDVADIMHKGLREATEPSSITQHRATRSELLNFVSAEGLTPIHYVCDGRIVGRHAAAAVLALWEERAPPATAAPGTTILNGGGPDSGGGEGRVTVEDGSIDRVKTLRWLLSESEVDPTVRLPRGATTLHLASRTPGSQGADLVRVLTHAGGAGAWESARLLLSAGARVRPEGSFPPCLHVACLAGAPASLVKALLDGDSQASSTTILPAGAEPYTASPLLLAAASGNADLVEMLLSTAGGIGSIVEDHTAMLVGTGGDDGVPRTASAEGSESIWTMEHSPSDGRNPLHAAAAEGHMLAALVLVDADADATRDGSAPRSWLNTPDIEGNTPLDVAVYGGHWECAERLAVAERFDIRLAVERGPSSSLIVVERANMAIVDEGSGDPQTLRALRESNKLVMALLKRLHDTAGETVAAAAAATTTTATAPTCEQTDGEAAVTDDAIDDTAAGASPPSSDRGQPEDEAQTPAIPAHDGAGAAAQPLPSPRPTSFPVVHHLHPCFAEGVLYSNAKGIFVPETPERTRRRRSSRQQEEGDAHDRAAVVIQSRARQAGAKRAVAERRADIMAADNRRRASSSSGGVGRRRSWSEATDQEKAAVIIQAQARQARARSEAALRREHQQRRRSSKRGGEVGAVVVTRVQPQQQQ</sequence>
<dbReference type="InterPro" id="IPR002110">
    <property type="entry name" value="Ankyrin_rpt"/>
</dbReference>
<reference evidence="5 6" key="1">
    <citation type="journal article" date="2010" name="Nature">
        <title>The Ectocarpus genome and the independent evolution of multicellularity in brown algae.</title>
        <authorList>
            <person name="Cock J.M."/>
            <person name="Sterck L."/>
            <person name="Rouze P."/>
            <person name="Scornet D."/>
            <person name="Allen A.E."/>
            <person name="Amoutzias G."/>
            <person name="Anthouard V."/>
            <person name="Artiguenave F."/>
            <person name="Aury J.M."/>
            <person name="Badger J.H."/>
            <person name="Beszteri B."/>
            <person name="Billiau K."/>
            <person name="Bonnet E."/>
            <person name="Bothwell J.H."/>
            <person name="Bowler C."/>
            <person name="Boyen C."/>
            <person name="Brownlee C."/>
            <person name="Carrano C.J."/>
            <person name="Charrier B."/>
            <person name="Cho G.Y."/>
            <person name="Coelho S.M."/>
            <person name="Collen J."/>
            <person name="Corre E."/>
            <person name="Da Silva C."/>
            <person name="Delage L."/>
            <person name="Delaroque N."/>
            <person name="Dittami S.M."/>
            <person name="Doulbeau S."/>
            <person name="Elias M."/>
            <person name="Farnham G."/>
            <person name="Gachon C.M."/>
            <person name="Gschloessl B."/>
            <person name="Heesch S."/>
            <person name="Jabbari K."/>
            <person name="Jubin C."/>
            <person name="Kawai H."/>
            <person name="Kimura K."/>
            <person name="Kloareg B."/>
            <person name="Kupper F.C."/>
            <person name="Lang D."/>
            <person name="Le Bail A."/>
            <person name="Leblanc C."/>
            <person name="Lerouge P."/>
            <person name="Lohr M."/>
            <person name="Lopez P.J."/>
            <person name="Martens C."/>
            <person name="Maumus F."/>
            <person name="Michel G."/>
            <person name="Miranda-Saavedra D."/>
            <person name="Morales J."/>
            <person name="Moreau H."/>
            <person name="Motomura T."/>
            <person name="Nagasato C."/>
            <person name="Napoli C.A."/>
            <person name="Nelson D.R."/>
            <person name="Nyvall-Collen P."/>
            <person name="Peters A.F."/>
            <person name="Pommier C."/>
            <person name="Potin P."/>
            <person name="Poulain J."/>
            <person name="Quesneville H."/>
            <person name="Read B."/>
            <person name="Rensing S.A."/>
            <person name="Ritter A."/>
            <person name="Rousvoal S."/>
            <person name="Samanta M."/>
            <person name="Samson G."/>
            <person name="Schroeder D.C."/>
            <person name="Segurens B."/>
            <person name="Strittmatter M."/>
            <person name="Tonon T."/>
            <person name="Tregear J.W."/>
            <person name="Valentin K."/>
            <person name="von Dassow P."/>
            <person name="Yamagishi T."/>
            <person name="Van de Peer Y."/>
            <person name="Wincker P."/>
        </authorList>
    </citation>
    <scope>NUCLEOTIDE SEQUENCE [LARGE SCALE GENOMIC DNA]</scope>
    <source>
        <strain evidence="6">Ec32 / CCAP1310/4</strain>
    </source>
</reference>
<feature type="compositionally biased region" description="Low complexity" evidence="4">
    <location>
        <begin position="14"/>
        <end position="23"/>
    </location>
</feature>
<feature type="repeat" description="ANK" evidence="3">
    <location>
        <begin position="2182"/>
        <end position="2214"/>
    </location>
</feature>
<feature type="region of interest" description="Disordered" evidence="4">
    <location>
        <begin position="1543"/>
        <end position="1616"/>
    </location>
</feature>
<dbReference type="PROSITE" id="PS50088">
    <property type="entry name" value="ANK_REPEAT"/>
    <property type="match status" value="3"/>
</dbReference>
<evidence type="ECO:0000256" key="3">
    <source>
        <dbReference type="PROSITE-ProRule" id="PRU00023"/>
    </source>
</evidence>
<dbReference type="InterPro" id="IPR036770">
    <property type="entry name" value="Ankyrin_rpt-contain_sf"/>
</dbReference>
<dbReference type="EMBL" id="FN649752">
    <property type="protein sequence ID" value="CBJ28383.1"/>
    <property type="molecule type" value="Genomic_DNA"/>
</dbReference>
<accession>D7FH05</accession>
<feature type="region of interest" description="Disordered" evidence="4">
    <location>
        <begin position="2415"/>
        <end position="2438"/>
    </location>
</feature>
<dbReference type="OrthoDB" id="10399481at2759"/>
<feature type="compositionally biased region" description="Polar residues" evidence="4">
    <location>
        <begin position="1760"/>
        <end position="1769"/>
    </location>
</feature>
<dbReference type="PROSITE" id="PS50096">
    <property type="entry name" value="IQ"/>
    <property type="match status" value="1"/>
</dbReference>
<feature type="region of interest" description="Disordered" evidence="4">
    <location>
        <begin position="538"/>
        <end position="599"/>
    </location>
</feature>
<feature type="region of interest" description="Disordered" evidence="4">
    <location>
        <begin position="1972"/>
        <end position="1995"/>
    </location>
</feature>
<keyword evidence="6" id="KW-1185">Reference proteome</keyword>
<dbReference type="PANTHER" id="PTHR24173">
    <property type="entry name" value="ANKYRIN REPEAT CONTAINING"/>
    <property type="match status" value="1"/>
</dbReference>
<proteinExistence type="predicted"/>
<gene>
    <name evidence="5" type="ORF">Esi_0104_0038</name>
</gene>
<evidence type="ECO:0000256" key="1">
    <source>
        <dbReference type="ARBA" id="ARBA00022737"/>
    </source>
</evidence>
<feature type="compositionally biased region" description="Low complexity" evidence="4">
    <location>
        <begin position="2493"/>
        <end position="2503"/>
    </location>
</feature>
<feature type="compositionally biased region" description="Basic and acidic residues" evidence="4">
    <location>
        <begin position="1043"/>
        <end position="1055"/>
    </location>
</feature>
<dbReference type="PANTHER" id="PTHR24173:SF74">
    <property type="entry name" value="ANKYRIN REPEAT DOMAIN-CONTAINING PROTEIN 16"/>
    <property type="match status" value="1"/>
</dbReference>
<dbReference type="PROSITE" id="PS50297">
    <property type="entry name" value="ANK_REP_REGION"/>
    <property type="match status" value="3"/>
</dbReference>
<dbReference type="STRING" id="2880.D7FH05"/>
<feature type="region of interest" description="Disordered" evidence="4">
    <location>
        <begin position="489"/>
        <end position="509"/>
    </location>
</feature>
<feature type="compositionally biased region" description="Basic residues" evidence="4">
    <location>
        <begin position="1582"/>
        <end position="1601"/>
    </location>
</feature>
<feature type="compositionally biased region" description="Low complexity" evidence="4">
    <location>
        <begin position="1551"/>
        <end position="1574"/>
    </location>
</feature>
<feature type="compositionally biased region" description="Low complexity" evidence="4">
    <location>
        <begin position="2366"/>
        <end position="2378"/>
    </location>
</feature>
<evidence type="ECO:0000256" key="2">
    <source>
        <dbReference type="ARBA" id="ARBA00023043"/>
    </source>
</evidence>
<feature type="compositionally biased region" description="Basic and acidic residues" evidence="4">
    <location>
        <begin position="1744"/>
        <end position="1757"/>
    </location>
</feature>
<feature type="repeat" description="ANK" evidence="3">
    <location>
        <begin position="1482"/>
        <end position="1514"/>
    </location>
</feature>
<feature type="region of interest" description="Disordered" evidence="4">
    <location>
        <begin position="1362"/>
        <end position="1432"/>
    </location>
</feature>
<feature type="repeat" description="ANK" evidence="3">
    <location>
        <begin position="1816"/>
        <end position="1848"/>
    </location>
</feature>
<dbReference type="SMART" id="SM00248">
    <property type="entry name" value="ANK"/>
    <property type="match status" value="10"/>
</dbReference>
<feature type="region of interest" description="Disordered" evidence="4">
    <location>
        <begin position="1023"/>
        <end position="1095"/>
    </location>
</feature>
<feature type="region of interest" description="Disordered" evidence="4">
    <location>
        <begin position="14"/>
        <end position="36"/>
    </location>
</feature>
<feature type="compositionally biased region" description="Low complexity" evidence="4">
    <location>
        <begin position="2532"/>
        <end position="2543"/>
    </location>
</feature>
<keyword evidence="2 3" id="KW-0040">ANK repeat</keyword>
<dbReference type="EMBL" id="FN647726">
    <property type="protein sequence ID" value="CBJ28383.1"/>
    <property type="molecule type" value="Genomic_DNA"/>
</dbReference>
<evidence type="ECO:0000313" key="6">
    <source>
        <dbReference type="Proteomes" id="UP000002630"/>
    </source>
</evidence>
<dbReference type="Gene3D" id="1.25.40.20">
    <property type="entry name" value="Ankyrin repeat-containing domain"/>
    <property type="match status" value="4"/>
</dbReference>
<dbReference type="Proteomes" id="UP000002630">
    <property type="component" value="Linkage Group LG27"/>
</dbReference>
<feature type="region of interest" description="Disordered" evidence="4">
    <location>
        <begin position="2465"/>
        <end position="2543"/>
    </location>
</feature>
<dbReference type="Pfam" id="PF12796">
    <property type="entry name" value="Ank_2"/>
    <property type="match status" value="1"/>
</dbReference>
<evidence type="ECO:0000256" key="4">
    <source>
        <dbReference type="SAM" id="MobiDB-lite"/>
    </source>
</evidence>